<evidence type="ECO:0008006" key="5">
    <source>
        <dbReference type="Google" id="ProtNLM"/>
    </source>
</evidence>
<dbReference type="Proteomes" id="UP000031307">
    <property type="component" value="Unassembled WGS sequence"/>
</dbReference>
<feature type="compositionally biased region" description="Basic and acidic residues" evidence="1">
    <location>
        <begin position="24"/>
        <end position="55"/>
    </location>
</feature>
<gene>
    <name evidence="3" type="ORF">DB43_AS00220</name>
</gene>
<sequence>MRKKIILWMVIGLCACSSIVFSEDVSKEKPKEEVEEEEHIHDEEVADRNSKERDQRSLYLQNQDNVRRRAEMRYSRWQRAQRRQNRCCRDGAAVEFPSSNQSIGLSEEIFDVE</sequence>
<protein>
    <recommendedName>
        <fullName evidence="5">Secreted protein</fullName>
    </recommendedName>
</protein>
<evidence type="ECO:0000256" key="2">
    <source>
        <dbReference type="SAM" id="SignalP"/>
    </source>
</evidence>
<feature type="region of interest" description="Disordered" evidence="1">
    <location>
        <begin position="23"/>
        <end position="55"/>
    </location>
</feature>
<keyword evidence="2" id="KW-0732">Signal</keyword>
<evidence type="ECO:0000313" key="3">
    <source>
        <dbReference type="EMBL" id="KIA76152.1"/>
    </source>
</evidence>
<feature type="signal peptide" evidence="2">
    <location>
        <begin position="1"/>
        <end position="22"/>
    </location>
</feature>
<dbReference type="PROSITE" id="PS51257">
    <property type="entry name" value="PROKAR_LIPOPROTEIN"/>
    <property type="match status" value="1"/>
</dbReference>
<reference evidence="3 4" key="1">
    <citation type="journal article" date="2014" name="Mol. Biol. Evol.">
        <title>Massive expansion of Ubiquitination-related gene families within the Chlamydiae.</title>
        <authorList>
            <person name="Domman D."/>
            <person name="Collingro A."/>
            <person name="Lagkouvardos I."/>
            <person name="Gehre L."/>
            <person name="Weinmaier T."/>
            <person name="Rattei T."/>
            <person name="Subtil A."/>
            <person name="Horn M."/>
        </authorList>
    </citation>
    <scope>NUCLEOTIDE SEQUENCE [LARGE SCALE GENOMIC DNA]</scope>
    <source>
        <strain evidence="3 4">OEW1</strain>
    </source>
</reference>
<name>A0A0C1E400_9BACT</name>
<dbReference type="RefSeq" id="WP_013924342.1">
    <property type="nucleotide sequence ID" value="NZ_BAWW01000066.1"/>
</dbReference>
<organism evidence="3 4">
    <name type="scientific">Parachlamydia acanthamoebae</name>
    <dbReference type="NCBI Taxonomy" id="83552"/>
    <lineage>
        <taxon>Bacteria</taxon>
        <taxon>Pseudomonadati</taxon>
        <taxon>Chlamydiota</taxon>
        <taxon>Chlamydiia</taxon>
        <taxon>Parachlamydiales</taxon>
        <taxon>Parachlamydiaceae</taxon>
        <taxon>Parachlamydia</taxon>
    </lineage>
</organism>
<evidence type="ECO:0000313" key="4">
    <source>
        <dbReference type="Proteomes" id="UP000031307"/>
    </source>
</evidence>
<feature type="chain" id="PRO_5002149018" description="Secreted protein" evidence="2">
    <location>
        <begin position="23"/>
        <end position="113"/>
    </location>
</feature>
<dbReference type="EMBL" id="JSAM01000129">
    <property type="protein sequence ID" value="KIA76152.1"/>
    <property type="molecule type" value="Genomic_DNA"/>
</dbReference>
<dbReference type="PATRIC" id="fig|83552.4.peg.2725"/>
<dbReference type="AlphaFoldDB" id="A0A0C1E400"/>
<evidence type="ECO:0000256" key="1">
    <source>
        <dbReference type="SAM" id="MobiDB-lite"/>
    </source>
</evidence>
<proteinExistence type="predicted"/>
<accession>A0A0C1E400</accession>
<comment type="caution">
    <text evidence="3">The sequence shown here is derived from an EMBL/GenBank/DDBJ whole genome shotgun (WGS) entry which is preliminary data.</text>
</comment>